<accession>A0ABM8YC28</accession>
<evidence type="ECO:0000313" key="2">
    <source>
        <dbReference type="Proteomes" id="UP000789423"/>
    </source>
</evidence>
<evidence type="ECO:0000313" key="1">
    <source>
        <dbReference type="EMBL" id="CAG9613328.1"/>
    </source>
</evidence>
<name>A0ABM8YC28_9BACI</name>
<reference evidence="1 2" key="1">
    <citation type="submission" date="2021-10" db="EMBL/GenBank/DDBJ databases">
        <authorList>
            <person name="Criscuolo A."/>
        </authorList>
    </citation>
    <scope>NUCLEOTIDE SEQUENCE [LARGE SCALE GENOMIC DNA]</scope>
    <source>
        <strain evidence="2">CIP 111899</strain>
    </source>
</reference>
<proteinExistence type="predicted"/>
<dbReference type="Proteomes" id="UP000789423">
    <property type="component" value="Unassembled WGS sequence"/>
</dbReference>
<organism evidence="1 2">
    <name type="scientific">Bacillus rhizoplanae</name>
    <dbReference type="NCBI Taxonomy" id="2880966"/>
    <lineage>
        <taxon>Bacteria</taxon>
        <taxon>Bacillati</taxon>
        <taxon>Bacillota</taxon>
        <taxon>Bacilli</taxon>
        <taxon>Bacillales</taxon>
        <taxon>Bacillaceae</taxon>
        <taxon>Bacillus</taxon>
    </lineage>
</organism>
<comment type="caution">
    <text evidence="1">The sequence shown here is derived from an EMBL/GenBank/DDBJ whole genome shotgun (WGS) entry which is preliminary data.</text>
</comment>
<keyword evidence="2" id="KW-1185">Reference proteome</keyword>
<protein>
    <submittedName>
        <fullName evidence="1">Uncharacterized protein</fullName>
    </submittedName>
</protein>
<sequence>MTFPILETDRCIFKIKFNQKRSETPYSTAQKRIHFEKNFDQNGFLSF</sequence>
<dbReference type="EMBL" id="CAKJTI010000011">
    <property type="protein sequence ID" value="CAG9613328.1"/>
    <property type="molecule type" value="Genomic_DNA"/>
</dbReference>
<gene>
    <name evidence="1" type="ORF">BACCIP111899_02542</name>
</gene>